<dbReference type="InterPro" id="IPR001433">
    <property type="entry name" value="OxRdtase_FAD/NAD-bd"/>
</dbReference>
<dbReference type="PRINTS" id="PR00410">
    <property type="entry name" value="PHEHYDRXLASE"/>
</dbReference>
<gene>
    <name evidence="2" type="ORF">DI536_13690</name>
</gene>
<feature type="domain" description="FAD-binding FR-type" evidence="1">
    <location>
        <begin position="11"/>
        <end position="116"/>
    </location>
</feature>
<evidence type="ECO:0000259" key="1">
    <source>
        <dbReference type="PROSITE" id="PS51384"/>
    </source>
</evidence>
<dbReference type="Proteomes" id="UP000249061">
    <property type="component" value="Unassembled WGS sequence"/>
</dbReference>
<dbReference type="InterPro" id="IPR017938">
    <property type="entry name" value="Riboflavin_synthase-like_b-brl"/>
</dbReference>
<evidence type="ECO:0000313" key="2">
    <source>
        <dbReference type="EMBL" id="PZR13330.1"/>
    </source>
</evidence>
<dbReference type="Pfam" id="PF00970">
    <property type="entry name" value="FAD_binding_6"/>
    <property type="match status" value="1"/>
</dbReference>
<dbReference type="SUPFAM" id="SSF63380">
    <property type="entry name" value="Riboflavin synthase domain-like"/>
    <property type="match status" value="1"/>
</dbReference>
<dbReference type="Gene3D" id="3.40.50.80">
    <property type="entry name" value="Nucleotide-binding domain of ferredoxin-NADP reductase (FNR) module"/>
    <property type="match status" value="1"/>
</dbReference>
<organism evidence="2 3">
    <name type="scientific">Archangium gephyra</name>
    <dbReference type="NCBI Taxonomy" id="48"/>
    <lineage>
        <taxon>Bacteria</taxon>
        <taxon>Pseudomonadati</taxon>
        <taxon>Myxococcota</taxon>
        <taxon>Myxococcia</taxon>
        <taxon>Myxococcales</taxon>
        <taxon>Cystobacterineae</taxon>
        <taxon>Archangiaceae</taxon>
        <taxon>Archangium</taxon>
    </lineage>
</organism>
<sequence>MSSEVVRPPPPQTFHATLISSRDVTPRVKELVFERVDGDFVFQSGQWVSLVLPITDERGRPLRRSYSIASVPTANSRRFELVVTRVDGGAGSTWLHEATVGTVLEVKGPQGLFLRPLDVGPSLFVATGTGVAPFRGMVNDALAAGRTEPLWILFGVRTPADALYREEFEALAAKHPNVRFELSMSRPGADWSGRSGYVQTHVLSLWHELAAVGVPHAYVCGVKKMLTEVREVLKTNGVERQRLHLESYD</sequence>
<dbReference type="CDD" id="cd00322">
    <property type="entry name" value="FNR_like"/>
    <property type="match status" value="1"/>
</dbReference>
<dbReference type="PANTHER" id="PTHR47354:SF5">
    <property type="entry name" value="PROTEIN RFBI"/>
    <property type="match status" value="1"/>
</dbReference>
<dbReference type="Pfam" id="PF00175">
    <property type="entry name" value="NAD_binding_1"/>
    <property type="match status" value="1"/>
</dbReference>
<reference evidence="2 3" key="1">
    <citation type="submission" date="2017-08" db="EMBL/GenBank/DDBJ databases">
        <title>Infants hospitalized years apart are colonized by the same room-sourced microbial strains.</title>
        <authorList>
            <person name="Brooks B."/>
            <person name="Olm M.R."/>
            <person name="Firek B.A."/>
            <person name="Baker R."/>
            <person name="Thomas B.C."/>
            <person name="Morowitz M.J."/>
            <person name="Banfield J.F."/>
        </authorList>
    </citation>
    <scope>NUCLEOTIDE SEQUENCE [LARGE SCALE GENOMIC DNA]</scope>
    <source>
        <strain evidence="2">S2_003_000_R2_14</strain>
    </source>
</reference>
<dbReference type="SUPFAM" id="SSF52343">
    <property type="entry name" value="Ferredoxin reductase-like, C-terminal NADP-linked domain"/>
    <property type="match status" value="1"/>
</dbReference>
<dbReference type="PROSITE" id="PS51384">
    <property type="entry name" value="FAD_FR"/>
    <property type="match status" value="1"/>
</dbReference>
<proteinExistence type="predicted"/>
<dbReference type="Gene3D" id="2.40.30.10">
    <property type="entry name" value="Translation factors"/>
    <property type="match status" value="1"/>
</dbReference>
<comment type="caution">
    <text evidence="2">The sequence shown here is derived from an EMBL/GenBank/DDBJ whole genome shotgun (WGS) entry which is preliminary data.</text>
</comment>
<accession>A0A2W5TCS5</accession>
<dbReference type="InterPro" id="IPR008333">
    <property type="entry name" value="Cbr1-like_FAD-bd_dom"/>
</dbReference>
<dbReference type="InterPro" id="IPR017927">
    <property type="entry name" value="FAD-bd_FR_type"/>
</dbReference>
<dbReference type="InterPro" id="IPR001709">
    <property type="entry name" value="Flavoprot_Pyr_Nucl_cyt_Rdtase"/>
</dbReference>
<dbReference type="EMBL" id="QFQP01000010">
    <property type="protein sequence ID" value="PZR13330.1"/>
    <property type="molecule type" value="Genomic_DNA"/>
</dbReference>
<evidence type="ECO:0000313" key="3">
    <source>
        <dbReference type="Proteomes" id="UP000249061"/>
    </source>
</evidence>
<dbReference type="InterPro" id="IPR039261">
    <property type="entry name" value="FNR_nucleotide-bd"/>
</dbReference>
<dbReference type="PRINTS" id="PR00371">
    <property type="entry name" value="FPNCR"/>
</dbReference>
<name>A0A2W5TCS5_9BACT</name>
<dbReference type="PANTHER" id="PTHR47354">
    <property type="entry name" value="NADH OXIDOREDUCTASE HCR"/>
    <property type="match status" value="1"/>
</dbReference>
<protein>
    <submittedName>
        <fullName evidence="2">Oxidoreductase</fullName>
    </submittedName>
</protein>
<dbReference type="AlphaFoldDB" id="A0A2W5TCS5"/>
<dbReference type="InterPro" id="IPR050415">
    <property type="entry name" value="MRET"/>
</dbReference>
<dbReference type="GO" id="GO:0016491">
    <property type="term" value="F:oxidoreductase activity"/>
    <property type="evidence" value="ECO:0007669"/>
    <property type="project" value="InterPro"/>
</dbReference>